<feature type="domain" description="Hyaluronan/mRNA-binding protein" evidence="2">
    <location>
        <begin position="27"/>
        <end position="75"/>
    </location>
</feature>
<comment type="caution">
    <text evidence="3">The sequence shown here is derived from an EMBL/GenBank/DDBJ whole genome shotgun (WGS) entry which is preliminary data.</text>
</comment>
<dbReference type="Proteomes" id="UP000193685">
    <property type="component" value="Unassembled WGS sequence"/>
</dbReference>
<evidence type="ECO:0000256" key="1">
    <source>
        <dbReference type="SAM" id="MobiDB-lite"/>
    </source>
</evidence>
<feature type="region of interest" description="Disordered" evidence="1">
    <location>
        <begin position="1"/>
        <end position="87"/>
    </location>
</feature>
<dbReference type="AlphaFoldDB" id="A0A1Y2EPF9"/>
<dbReference type="GeneID" id="63786895"/>
<keyword evidence="4" id="KW-1185">Reference proteome</keyword>
<dbReference type="InterPro" id="IPR006861">
    <property type="entry name" value="HABP4_PAIRBP1-bd"/>
</dbReference>
<dbReference type="EMBL" id="MCFI01000034">
    <property type="protein sequence ID" value="ORY73473.1"/>
    <property type="molecule type" value="Genomic_DNA"/>
</dbReference>
<organism evidence="3 4">
    <name type="scientific">Protomyces lactucae-debilis</name>
    <dbReference type="NCBI Taxonomy" id="2754530"/>
    <lineage>
        <taxon>Eukaryota</taxon>
        <taxon>Fungi</taxon>
        <taxon>Dikarya</taxon>
        <taxon>Ascomycota</taxon>
        <taxon>Taphrinomycotina</taxon>
        <taxon>Taphrinomycetes</taxon>
        <taxon>Taphrinales</taxon>
        <taxon>Protomycetaceae</taxon>
        <taxon>Protomyces</taxon>
    </lineage>
</organism>
<feature type="compositionally biased region" description="Basic and acidic residues" evidence="1">
    <location>
        <begin position="1"/>
        <end position="23"/>
    </location>
</feature>
<protein>
    <recommendedName>
        <fullName evidence="2">Hyaluronan/mRNA-binding protein domain-containing protein</fullName>
    </recommendedName>
</protein>
<proteinExistence type="predicted"/>
<sequence>MTRSIREAADLPKHSDGKGHILDPHVTQKKQGSGSGNWGRPEDDITDLQEFSMLKTRRRSNSQSQNSEREKMATKFEKEDFEDEVFH</sequence>
<evidence type="ECO:0000313" key="3">
    <source>
        <dbReference type="EMBL" id="ORY73473.1"/>
    </source>
</evidence>
<name>A0A1Y2EPF9_PROLT</name>
<reference evidence="3 4" key="1">
    <citation type="submission" date="2016-07" db="EMBL/GenBank/DDBJ databases">
        <title>Pervasive Adenine N6-methylation of Active Genes in Fungi.</title>
        <authorList>
            <consortium name="DOE Joint Genome Institute"/>
            <person name="Mondo S.J."/>
            <person name="Dannebaum R.O."/>
            <person name="Kuo R.C."/>
            <person name="Labutti K."/>
            <person name="Haridas S."/>
            <person name="Kuo A."/>
            <person name="Salamov A."/>
            <person name="Ahrendt S.R."/>
            <person name="Lipzen A."/>
            <person name="Sullivan W."/>
            <person name="Andreopoulos W.B."/>
            <person name="Clum A."/>
            <person name="Lindquist E."/>
            <person name="Daum C."/>
            <person name="Ramamoorthy G.K."/>
            <person name="Gryganskyi A."/>
            <person name="Culley D."/>
            <person name="Magnuson J.K."/>
            <person name="James T.Y."/>
            <person name="O'Malley M.A."/>
            <person name="Stajich J.E."/>
            <person name="Spatafora J.W."/>
            <person name="Visel A."/>
            <person name="Grigoriev I.V."/>
        </authorList>
    </citation>
    <scope>NUCLEOTIDE SEQUENCE [LARGE SCALE GENOMIC DNA]</scope>
    <source>
        <strain evidence="3 4">12-1054</strain>
    </source>
</reference>
<dbReference type="RefSeq" id="XP_040721832.1">
    <property type="nucleotide sequence ID" value="XM_040870296.1"/>
</dbReference>
<feature type="compositionally biased region" description="Basic and acidic residues" evidence="1">
    <location>
        <begin position="67"/>
        <end position="87"/>
    </location>
</feature>
<gene>
    <name evidence="3" type="ORF">BCR37DRAFT_384796</name>
</gene>
<dbReference type="OrthoDB" id="2122308at2759"/>
<evidence type="ECO:0000313" key="4">
    <source>
        <dbReference type="Proteomes" id="UP000193685"/>
    </source>
</evidence>
<dbReference type="Pfam" id="PF04774">
    <property type="entry name" value="HABP4_PAI-RBP1"/>
    <property type="match status" value="1"/>
</dbReference>
<evidence type="ECO:0000259" key="2">
    <source>
        <dbReference type="Pfam" id="PF04774"/>
    </source>
</evidence>
<accession>A0A1Y2EPF9</accession>